<accession>A0AAD0E9W5</accession>
<evidence type="ECO:0000313" key="1">
    <source>
        <dbReference type="EMBL" id="ATA93652.1"/>
    </source>
</evidence>
<evidence type="ECO:0000313" key="2">
    <source>
        <dbReference type="Proteomes" id="UP000243753"/>
    </source>
</evidence>
<dbReference type="EMBL" id="CP022389">
    <property type="protein sequence ID" value="ATA93652.1"/>
    <property type="molecule type" value="Genomic_DNA"/>
</dbReference>
<dbReference type="Proteomes" id="UP000243753">
    <property type="component" value="Chromosome"/>
</dbReference>
<name>A0AAD0E9W5_9FLAO</name>
<dbReference type="AlphaFoldDB" id="A0AAD0E9W5"/>
<sequence>MGKIIFYIFELGRKNCSVKFHKNNTTALQFAKITFLYNQKTYKKRNFVKSALILIKSTSLPINK</sequence>
<reference evidence="2" key="1">
    <citation type="submission" date="2017-06" db="EMBL/GenBank/DDBJ databases">
        <title>Capnocytophaga spp. assemblies.</title>
        <authorList>
            <person name="Gulvik C.A."/>
        </authorList>
    </citation>
    <scope>NUCLEOTIDE SEQUENCE [LARGE SCALE GENOMIC DNA]</scope>
    <source>
        <strain evidence="2">H3936</strain>
    </source>
</reference>
<proteinExistence type="predicted"/>
<gene>
    <name evidence="1" type="ORF">CGC54_04530</name>
</gene>
<protein>
    <submittedName>
        <fullName evidence="1">Uncharacterized protein</fullName>
    </submittedName>
</protein>
<organism evidence="1 2">
    <name type="scientific">Capnocytophaga canimorsus</name>
    <dbReference type="NCBI Taxonomy" id="28188"/>
    <lineage>
        <taxon>Bacteria</taxon>
        <taxon>Pseudomonadati</taxon>
        <taxon>Bacteroidota</taxon>
        <taxon>Flavobacteriia</taxon>
        <taxon>Flavobacteriales</taxon>
        <taxon>Flavobacteriaceae</taxon>
        <taxon>Capnocytophaga</taxon>
    </lineage>
</organism>